<dbReference type="PANTHER" id="PTHR32463">
    <property type="entry name" value="L-FUCOSE KINASE"/>
    <property type="match status" value="1"/>
</dbReference>
<evidence type="ECO:0000259" key="6">
    <source>
        <dbReference type="Pfam" id="PF00288"/>
    </source>
</evidence>
<dbReference type="InterPro" id="IPR014606">
    <property type="entry name" value="Heptose_7-P_kinase"/>
</dbReference>
<dbReference type="GO" id="GO:0042352">
    <property type="term" value="P:GDP-L-fucose salvage"/>
    <property type="evidence" value="ECO:0007669"/>
    <property type="project" value="TreeGrafter"/>
</dbReference>
<feature type="domain" description="GHMP kinase C-terminal" evidence="7">
    <location>
        <begin position="234"/>
        <end position="308"/>
    </location>
</feature>
<keyword evidence="1" id="KW-0808">Transferase</keyword>
<dbReference type="InterPro" id="IPR006204">
    <property type="entry name" value="GHMP_kinase_N_dom"/>
</dbReference>
<dbReference type="EC" id="1.2.4.1" evidence="8"/>
<comment type="similarity">
    <text evidence="5">Belongs to the GHMP kinase family.</text>
</comment>
<dbReference type="GO" id="GO:0050201">
    <property type="term" value="F:fucokinase activity"/>
    <property type="evidence" value="ECO:0007669"/>
    <property type="project" value="TreeGrafter"/>
</dbReference>
<dbReference type="InterPro" id="IPR020568">
    <property type="entry name" value="Ribosomal_Su5_D2-typ_SF"/>
</dbReference>
<dbReference type="InterPro" id="IPR013750">
    <property type="entry name" value="GHMP_kinase_C_dom"/>
</dbReference>
<evidence type="ECO:0000259" key="7">
    <source>
        <dbReference type="Pfam" id="PF08544"/>
    </source>
</evidence>
<dbReference type="PANTHER" id="PTHR32463:SF0">
    <property type="entry name" value="L-FUCOSE KINASE"/>
    <property type="match status" value="1"/>
</dbReference>
<evidence type="ECO:0000313" key="9">
    <source>
        <dbReference type="Proteomes" id="UP000014216"/>
    </source>
</evidence>
<dbReference type="InterPro" id="IPR036554">
    <property type="entry name" value="GHMP_kinase_C_sf"/>
</dbReference>
<keyword evidence="9" id="KW-1185">Reference proteome</keyword>
<dbReference type="InterPro" id="IPR052203">
    <property type="entry name" value="GHMP_Kinase-Related"/>
</dbReference>
<dbReference type="SUPFAM" id="SSF55060">
    <property type="entry name" value="GHMP Kinase, C-terminal domain"/>
    <property type="match status" value="1"/>
</dbReference>
<dbReference type="EMBL" id="APJX01000002">
    <property type="protein sequence ID" value="EMS80868.1"/>
    <property type="molecule type" value="Genomic_DNA"/>
</dbReference>
<dbReference type="Proteomes" id="UP000014216">
    <property type="component" value="Unassembled WGS sequence"/>
</dbReference>
<keyword evidence="3" id="KW-0418">Kinase</keyword>
<dbReference type="GO" id="GO:0004739">
    <property type="term" value="F:pyruvate dehydrogenase (acetyl-transferring) activity"/>
    <property type="evidence" value="ECO:0007669"/>
    <property type="project" value="UniProtKB-EC"/>
</dbReference>
<feature type="domain" description="GHMP kinase N-terminal" evidence="6">
    <location>
        <begin position="82"/>
        <end position="157"/>
    </location>
</feature>
<keyword evidence="8" id="KW-0560">Oxidoreductase</keyword>
<dbReference type="PATRIC" id="fig|1286635.3.peg.1554"/>
<dbReference type="PIRSF" id="PIRSF036406">
    <property type="entry name" value="Hept_kin"/>
    <property type="match status" value="1"/>
</dbReference>
<sequence length="353" mass="39691">MILCRTPFRISFFGGGTDYPSWYFKNGGSVLSTSINKYCYISLRYLPPFFEHRIRLVYSKIELCQKFTEIQHPAVRETLRFMEINNGLEIHHDGDLPARSGMGSSSSFIVGLLNALYALKGKRVTKKRLALESIEIEQNLIKETVGSQDQVAAAFGGLNHIIFKENGEIDVNPITVSVRRSDELNSNLMLFYTGIIRTASDIAQSYVPDILRKEKLLYKMHDMVDDSITILHGKNSIEDFGILLNETWQAKRQLSGKVTNPIVDDFYERALKKGALGGKITGAGGGGFLLLFVPPNAQVQVRKELSELLHVPFRFDFTGSKIIAYEPHLDEFSNIDKVPDNNCAGRFGERSTI</sequence>
<dbReference type="Gene3D" id="3.30.230.120">
    <property type="match status" value="1"/>
</dbReference>
<evidence type="ECO:0000256" key="1">
    <source>
        <dbReference type="ARBA" id="ARBA00022679"/>
    </source>
</evidence>
<keyword evidence="2" id="KW-0547">Nucleotide-binding</keyword>
<keyword evidence="4" id="KW-0067">ATP-binding</keyword>
<dbReference type="AlphaFoldDB" id="S0G0F8"/>
<dbReference type="InterPro" id="IPR001174">
    <property type="entry name" value="HddA/FKP"/>
</dbReference>
<dbReference type="GO" id="GO:0005524">
    <property type="term" value="F:ATP binding"/>
    <property type="evidence" value="ECO:0007669"/>
    <property type="project" value="UniProtKB-KW"/>
</dbReference>
<accession>S0G0F8</accession>
<protein>
    <submittedName>
        <fullName evidence="8">Pyruvate/2-oxoglutarate dehydrogenase complex, alpha subunit</fullName>
        <ecNumber evidence="8">1.2.4.1</ecNumber>
    </submittedName>
</protein>
<dbReference type="Pfam" id="PF08544">
    <property type="entry name" value="GHMP_kinases_C"/>
    <property type="match status" value="1"/>
</dbReference>
<evidence type="ECO:0000256" key="3">
    <source>
        <dbReference type="ARBA" id="ARBA00022777"/>
    </source>
</evidence>
<proteinExistence type="inferred from homology"/>
<dbReference type="OrthoDB" id="9812992at2"/>
<evidence type="ECO:0000256" key="2">
    <source>
        <dbReference type="ARBA" id="ARBA00022741"/>
    </source>
</evidence>
<comment type="caution">
    <text evidence="8">The sequence shown here is derived from an EMBL/GenBank/DDBJ whole genome shotgun (WGS) entry which is preliminary data.</text>
</comment>
<name>S0G0F8_9BACT</name>
<dbReference type="PRINTS" id="PR00960">
    <property type="entry name" value="LMBPPROTEIN"/>
</dbReference>
<organism evidence="8 9">
    <name type="scientific">Desulfotignum phosphitoxidans DSM 13687</name>
    <dbReference type="NCBI Taxonomy" id="1286635"/>
    <lineage>
        <taxon>Bacteria</taxon>
        <taxon>Pseudomonadati</taxon>
        <taxon>Thermodesulfobacteriota</taxon>
        <taxon>Desulfobacteria</taxon>
        <taxon>Desulfobacterales</taxon>
        <taxon>Desulfobacteraceae</taxon>
        <taxon>Desulfotignum</taxon>
    </lineage>
</organism>
<dbReference type="SUPFAM" id="SSF54211">
    <property type="entry name" value="Ribosomal protein S5 domain 2-like"/>
    <property type="match status" value="1"/>
</dbReference>
<evidence type="ECO:0000256" key="4">
    <source>
        <dbReference type="ARBA" id="ARBA00022840"/>
    </source>
</evidence>
<keyword evidence="8" id="KW-0670">Pyruvate</keyword>
<gene>
    <name evidence="8" type="primary">pdhA</name>
    <name evidence="8" type="ORF">Dpo_2c05730</name>
</gene>
<evidence type="ECO:0000256" key="5">
    <source>
        <dbReference type="ARBA" id="ARBA00038121"/>
    </source>
</evidence>
<reference evidence="8 9" key="1">
    <citation type="journal article" date="2013" name="Genome Announc.">
        <title>Draft Genome Sequence of Desulfotignum phosphitoxidans DSM 13687 Strain FiPS-3.</title>
        <authorList>
            <person name="Poehlein A."/>
            <person name="Daniel R."/>
            <person name="Simeonova D.D."/>
        </authorList>
    </citation>
    <scope>NUCLEOTIDE SEQUENCE [LARGE SCALE GENOMIC DNA]</scope>
    <source>
        <strain evidence="8 9">DSM 13687</strain>
    </source>
</reference>
<dbReference type="Pfam" id="PF00288">
    <property type="entry name" value="GHMP_kinases_N"/>
    <property type="match status" value="1"/>
</dbReference>
<evidence type="ECO:0000313" key="8">
    <source>
        <dbReference type="EMBL" id="EMS80868.1"/>
    </source>
</evidence>